<reference evidence="2" key="3">
    <citation type="submission" date="2022-06" db="UniProtKB">
        <authorList>
            <consortium name="EnsemblPlants"/>
        </authorList>
    </citation>
    <scope>IDENTIFICATION</scope>
</reference>
<organism evidence="2 3">
    <name type="scientific">Triticum urartu</name>
    <name type="common">Red wild einkorn</name>
    <name type="synonym">Crithodium urartu</name>
    <dbReference type="NCBI Taxonomy" id="4572"/>
    <lineage>
        <taxon>Eukaryota</taxon>
        <taxon>Viridiplantae</taxon>
        <taxon>Streptophyta</taxon>
        <taxon>Embryophyta</taxon>
        <taxon>Tracheophyta</taxon>
        <taxon>Spermatophyta</taxon>
        <taxon>Magnoliopsida</taxon>
        <taxon>Liliopsida</taxon>
        <taxon>Poales</taxon>
        <taxon>Poaceae</taxon>
        <taxon>BOP clade</taxon>
        <taxon>Pooideae</taxon>
        <taxon>Triticodae</taxon>
        <taxon>Triticeae</taxon>
        <taxon>Triticinae</taxon>
        <taxon>Triticum</taxon>
    </lineage>
</organism>
<feature type="region of interest" description="Disordered" evidence="1">
    <location>
        <begin position="98"/>
        <end position="130"/>
    </location>
</feature>
<dbReference type="AlphaFoldDB" id="A0A8R7TX70"/>
<sequence>MPSEYHSPTQSPLKKPKPAPSISSAQYPTALPTSSRTYGPGEHPQPSKPDTTMPSRPQSSQPASWCGWIEFSSCRPSSTQPSPTSSAGKPSWWCLPPSAAASSSSSAASDASRSSRSSSAPSTSGTSVTQCSRSCCSSTMHSILNIARSFVCRGEENVVQVCVVC</sequence>
<dbReference type="Gramene" id="TuG1812G0300003363.01.T01">
    <property type="protein sequence ID" value="TuG1812G0300003363.01.T01.cds405628"/>
    <property type="gene ID" value="TuG1812G0300003363.01"/>
</dbReference>
<protein>
    <submittedName>
        <fullName evidence="2">Uncharacterized protein</fullName>
    </submittedName>
</protein>
<evidence type="ECO:0000313" key="2">
    <source>
        <dbReference type="EnsemblPlants" id="TuG1812G0300003363.01.T01.cds405628"/>
    </source>
</evidence>
<keyword evidence="3" id="KW-1185">Reference proteome</keyword>
<reference evidence="3" key="1">
    <citation type="journal article" date="2013" name="Nature">
        <title>Draft genome of the wheat A-genome progenitor Triticum urartu.</title>
        <authorList>
            <person name="Ling H.Q."/>
            <person name="Zhao S."/>
            <person name="Liu D."/>
            <person name="Wang J."/>
            <person name="Sun H."/>
            <person name="Zhang C."/>
            <person name="Fan H."/>
            <person name="Li D."/>
            <person name="Dong L."/>
            <person name="Tao Y."/>
            <person name="Gao C."/>
            <person name="Wu H."/>
            <person name="Li Y."/>
            <person name="Cui Y."/>
            <person name="Guo X."/>
            <person name="Zheng S."/>
            <person name="Wang B."/>
            <person name="Yu K."/>
            <person name="Liang Q."/>
            <person name="Yang W."/>
            <person name="Lou X."/>
            <person name="Chen J."/>
            <person name="Feng M."/>
            <person name="Jian J."/>
            <person name="Zhang X."/>
            <person name="Luo G."/>
            <person name="Jiang Y."/>
            <person name="Liu J."/>
            <person name="Wang Z."/>
            <person name="Sha Y."/>
            <person name="Zhang B."/>
            <person name="Wu H."/>
            <person name="Tang D."/>
            <person name="Shen Q."/>
            <person name="Xue P."/>
            <person name="Zou S."/>
            <person name="Wang X."/>
            <person name="Liu X."/>
            <person name="Wang F."/>
            <person name="Yang Y."/>
            <person name="An X."/>
            <person name="Dong Z."/>
            <person name="Zhang K."/>
            <person name="Zhang X."/>
            <person name="Luo M.C."/>
            <person name="Dvorak J."/>
            <person name="Tong Y."/>
            <person name="Wang J."/>
            <person name="Yang H."/>
            <person name="Li Z."/>
            <person name="Wang D."/>
            <person name="Zhang A."/>
            <person name="Wang J."/>
        </authorList>
    </citation>
    <scope>NUCLEOTIDE SEQUENCE</scope>
    <source>
        <strain evidence="3">cv. G1812</strain>
    </source>
</reference>
<evidence type="ECO:0000256" key="1">
    <source>
        <dbReference type="SAM" id="MobiDB-lite"/>
    </source>
</evidence>
<dbReference type="Proteomes" id="UP000015106">
    <property type="component" value="Chromosome 3"/>
</dbReference>
<feature type="compositionally biased region" description="Polar residues" evidence="1">
    <location>
        <begin position="21"/>
        <end position="37"/>
    </location>
</feature>
<feature type="compositionally biased region" description="Low complexity" evidence="1">
    <location>
        <begin position="98"/>
        <end position="127"/>
    </location>
</feature>
<reference evidence="2" key="2">
    <citation type="submission" date="2018-03" db="EMBL/GenBank/DDBJ databases">
        <title>The Triticum urartu genome reveals the dynamic nature of wheat genome evolution.</title>
        <authorList>
            <person name="Ling H."/>
            <person name="Ma B."/>
            <person name="Shi X."/>
            <person name="Liu H."/>
            <person name="Dong L."/>
            <person name="Sun H."/>
            <person name="Cao Y."/>
            <person name="Gao Q."/>
            <person name="Zheng S."/>
            <person name="Li Y."/>
            <person name="Yu Y."/>
            <person name="Du H."/>
            <person name="Qi M."/>
            <person name="Li Y."/>
            <person name="Yu H."/>
            <person name="Cui Y."/>
            <person name="Wang N."/>
            <person name="Chen C."/>
            <person name="Wu H."/>
            <person name="Zhao Y."/>
            <person name="Zhang J."/>
            <person name="Li Y."/>
            <person name="Zhou W."/>
            <person name="Zhang B."/>
            <person name="Hu W."/>
            <person name="Eijk M."/>
            <person name="Tang J."/>
            <person name="Witsenboer H."/>
            <person name="Zhao S."/>
            <person name="Li Z."/>
            <person name="Zhang A."/>
            <person name="Wang D."/>
            <person name="Liang C."/>
        </authorList>
    </citation>
    <scope>NUCLEOTIDE SEQUENCE [LARGE SCALE GENOMIC DNA]</scope>
    <source>
        <strain evidence="2">cv. G1812</strain>
    </source>
</reference>
<feature type="compositionally biased region" description="Polar residues" evidence="1">
    <location>
        <begin position="48"/>
        <end position="63"/>
    </location>
</feature>
<accession>A0A8R7TX70</accession>
<name>A0A8R7TX70_TRIUA</name>
<dbReference type="EnsemblPlants" id="TuG1812G0300003363.01.T01">
    <property type="protein sequence ID" value="TuG1812G0300003363.01.T01.cds405628"/>
    <property type="gene ID" value="TuG1812G0300003363.01"/>
</dbReference>
<evidence type="ECO:0000313" key="3">
    <source>
        <dbReference type="Proteomes" id="UP000015106"/>
    </source>
</evidence>
<proteinExistence type="predicted"/>
<feature type="compositionally biased region" description="Polar residues" evidence="1">
    <location>
        <begin position="1"/>
        <end position="12"/>
    </location>
</feature>
<feature type="region of interest" description="Disordered" evidence="1">
    <location>
        <begin position="1"/>
        <end position="63"/>
    </location>
</feature>